<evidence type="ECO:0000313" key="3">
    <source>
        <dbReference type="Proteomes" id="UP000494245"/>
    </source>
</evidence>
<dbReference type="InterPro" id="IPR011009">
    <property type="entry name" value="Kinase-like_dom_sf"/>
</dbReference>
<dbReference type="SUPFAM" id="SSF56112">
    <property type="entry name" value="Protein kinase-like (PK-like)"/>
    <property type="match status" value="1"/>
</dbReference>
<sequence>MNIRRLGRLDHGDPLHPYLRDHVLPQFGAWRADATFRVFQSDCSRDVYLYEEVHHGPRVVCKFYPPKPGRPAWPSPGETEYRNLAHLRSLGFDAAPHYVVRPLGFEHSLGNVLVMEWLHGDTLCRVIEDAMHQGRRGRLHRKLTALAWFLASQHNRTAGDWYVDFDHAHVYMGRLVDSLIHKRGMGQDHSHELWRLREEWRRRDVMREDRAVLCHGDATPSNFLFGQGRDVLAIDLERMLWADRAFDLGRLCGELAHFFHRGQGDPALAEPFIGHFLWEYCCHFPDRHAAFHAITRRIPFYMGITLLRIARNSWIDPDYRWRLVRHAQTILGALP</sequence>
<feature type="domain" description="Aminoglycoside phosphotransferase" evidence="1">
    <location>
        <begin position="36"/>
        <end position="267"/>
    </location>
</feature>
<proteinExistence type="predicted"/>
<gene>
    <name evidence="2" type="ORF">NNJEOMEG_03151</name>
</gene>
<dbReference type="EMBL" id="BLTE01000015">
    <property type="protein sequence ID" value="GFK95292.1"/>
    <property type="molecule type" value="Genomic_DNA"/>
</dbReference>
<comment type="caution">
    <text evidence="2">The sequence shown here is derived from an EMBL/GenBank/DDBJ whole genome shotgun (WGS) entry which is preliminary data.</text>
</comment>
<evidence type="ECO:0000313" key="2">
    <source>
        <dbReference type="EMBL" id="GFK95292.1"/>
    </source>
</evidence>
<dbReference type="InterPro" id="IPR002575">
    <property type="entry name" value="Aminoglycoside_PTrfase"/>
</dbReference>
<dbReference type="Pfam" id="PF01636">
    <property type="entry name" value="APH"/>
    <property type="match status" value="1"/>
</dbReference>
<reference evidence="2 3" key="2">
    <citation type="submission" date="2020-05" db="EMBL/GenBank/DDBJ databases">
        <title>Draft genome sequence of Desulfovibrio sp. strainFSS-1.</title>
        <authorList>
            <person name="Shimoshige H."/>
            <person name="Kobayashi H."/>
            <person name="Maekawa T."/>
        </authorList>
    </citation>
    <scope>NUCLEOTIDE SEQUENCE [LARGE SCALE GENOMIC DNA]</scope>
    <source>
        <strain evidence="2 3">SIID29052-01</strain>
    </source>
</reference>
<accession>A0A6V8LS44</accession>
<dbReference type="PANTHER" id="PTHR21310">
    <property type="entry name" value="AMINOGLYCOSIDE PHOSPHOTRANSFERASE-RELATED-RELATED"/>
    <property type="match status" value="1"/>
</dbReference>
<dbReference type="InterPro" id="IPR051678">
    <property type="entry name" value="AGP_Transferase"/>
</dbReference>
<dbReference type="Gene3D" id="3.90.1200.10">
    <property type="match status" value="1"/>
</dbReference>
<dbReference type="AlphaFoldDB" id="A0A6V8LS44"/>
<organism evidence="2 3">
    <name type="scientific">Fundidesulfovibrio magnetotacticus</name>
    <dbReference type="NCBI Taxonomy" id="2730080"/>
    <lineage>
        <taxon>Bacteria</taxon>
        <taxon>Pseudomonadati</taxon>
        <taxon>Thermodesulfobacteriota</taxon>
        <taxon>Desulfovibrionia</taxon>
        <taxon>Desulfovibrionales</taxon>
        <taxon>Desulfovibrionaceae</taxon>
        <taxon>Fundidesulfovibrio</taxon>
    </lineage>
</organism>
<dbReference type="RefSeq" id="WP_173086166.1">
    <property type="nucleotide sequence ID" value="NZ_BLTE01000015.1"/>
</dbReference>
<keyword evidence="3" id="KW-1185">Reference proteome</keyword>
<name>A0A6V8LS44_9BACT</name>
<evidence type="ECO:0000259" key="1">
    <source>
        <dbReference type="Pfam" id="PF01636"/>
    </source>
</evidence>
<reference evidence="2 3" key="1">
    <citation type="submission" date="2020-04" db="EMBL/GenBank/DDBJ databases">
        <authorList>
            <consortium name="Desulfovibrio sp. FSS-1 genome sequencing consortium"/>
            <person name="Shimoshige H."/>
            <person name="Kobayashi H."/>
            <person name="Maekawa T."/>
        </authorList>
    </citation>
    <scope>NUCLEOTIDE SEQUENCE [LARGE SCALE GENOMIC DNA]</scope>
    <source>
        <strain evidence="2 3">SIID29052-01</strain>
    </source>
</reference>
<dbReference type="Proteomes" id="UP000494245">
    <property type="component" value="Unassembled WGS sequence"/>
</dbReference>
<protein>
    <recommendedName>
        <fullName evidence="1">Aminoglycoside phosphotransferase domain-containing protein</fullName>
    </recommendedName>
</protein>